<protein>
    <recommendedName>
        <fullName evidence="3">Fur-regulated basic protein FbpA</fullName>
    </recommendedName>
</protein>
<reference evidence="1 2" key="1">
    <citation type="submission" date="2020-06" db="EMBL/GenBank/DDBJ databases">
        <title>Metabacillus dokdonensis sp. nov., isolated from the rhizosphere of Elymus tsukushiensis, a plant native to the Dokdo Islands, Republic of Korea.</title>
        <authorList>
            <person name="Lee S.Y."/>
            <person name="Hwang Y.J."/>
            <person name="Son J.S."/>
            <person name="Ghim S.Y."/>
        </authorList>
    </citation>
    <scope>NUCLEOTIDE SEQUENCE [LARGE SCALE GENOMIC DNA]</scope>
    <source>
        <strain evidence="1 2">KUDC1714</strain>
    </source>
</reference>
<dbReference type="EMBL" id="CP055263">
    <property type="protein sequence ID" value="QNF29907.1"/>
    <property type="molecule type" value="Genomic_DNA"/>
</dbReference>
<accession>A0ABX6S7A3</accession>
<keyword evidence="2" id="KW-1185">Reference proteome</keyword>
<organism evidence="1 2">
    <name type="scientific">Metabacillus elymi</name>
    <dbReference type="NCBI Taxonomy" id="2745198"/>
    <lineage>
        <taxon>Bacteria</taxon>
        <taxon>Bacillati</taxon>
        <taxon>Bacillota</taxon>
        <taxon>Bacilli</taxon>
        <taxon>Bacillales</taxon>
        <taxon>Bacillaceae</taxon>
        <taxon>Metabacillus</taxon>
    </lineage>
</organism>
<dbReference type="Proteomes" id="UP000515490">
    <property type="component" value="Chromosome"/>
</dbReference>
<sequence length="51" mass="6079">MECKFVLYKGEQYRLIHQYDSGYCEIKKNGSSLYNTELVHMSELTDVKEEK</sequence>
<evidence type="ECO:0000313" key="1">
    <source>
        <dbReference type="EMBL" id="QNF29907.1"/>
    </source>
</evidence>
<name>A0ABX6S7A3_9BACI</name>
<dbReference type="RefSeq" id="WP_185653252.1">
    <property type="nucleotide sequence ID" value="NZ_CP055263.1"/>
</dbReference>
<gene>
    <name evidence="1" type="ORF">HUW50_21910</name>
</gene>
<proteinExistence type="predicted"/>
<evidence type="ECO:0008006" key="3">
    <source>
        <dbReference type="Google" id="ProtNLM"/>
    </source>
</evidence>
<evidence type="ECO:0000313" key="2">
    <source>
        <dbReference type="Proteomes" id="UP000515490"/>
    </source>
</evidence>